<evidence type="ECO:0000313" key="2">
    <source>
        <dbReference type="EMBL" id="KAL3696927.1"/>
    </source>
</evidence>
<accession>A0ABD3I3D4</accession>
<keyword evidence="3" id="KW-1185">Reference proteome</keyword>
<evidence type="ECO:0000256" key="1">
    <source>
        <dbReference type="SAM" id="MobiDB-lite"/>
    </source>
</evidence>
<feature type="region of interest" description="Disordered" evidence="1">
    <location>
        <begin position="216"/>
        <end position="270"/>
    </location>
</feature>
<organism evidence="2 3">
    <name type="scientific">Riccia sorocarpa</name>
    <dbReference type="NCBI Taxonomy" id="122646"/>
    <lineage>
        <taxon>Eukaryota</taxon>
        <taxon>Viridiplantae</taxon>
        <taxon>Streptophyta</taxon>
        <taxon>Embryophyta</taxon>
        <taxon>Marchantiophyta</taxon>
        <taxon>Marchantiopsida</taxon>
        <taxon>Marchantiidae</taxon>
        <taxon>Marchantiales</taxon>
        <taxon>Ricciaceae</taxon>
        <taxon>Riccia</taxon>
    </lineage>
</organism>
<reference evidence="2 3" key="1">
    <citation type="submission" date="2024-09" db="EMBL/GenBank/DDBJ databases">
        <title>Chromosome-scale assembly of Riccia sorocarpa.</title>
        <authorList>
            <person name="Paukszto L."/>
        </authorList>
    </citation>
    <scope>NUCLEOTIDE SEQUENCE [LARGE SCALE GENOMIC DNA]</scope>
    <source>
        <strain evidence="2">LP-2024</strain>
        <tissue evidence="2">Aerial parts of the thallus</tissue>
    </source>
</reference>
<dbReference type="Proteomes" id="UP001633002">
    <property type="component" value="Unassembled WGS sequence"/>
</dbReference>
<feature type="compositionally biased region" description="Basic and acidic residues" evidence="1">
    <location>
        <begin position="93"/>
        <end position="108"/>
    </location>
</feature>
<feature type="compositionally biased region" description="Polar residues" evidence="1">
    <location>
        <begin position="128"/>
        <end position="142"/>
    </location>
</feature>
<proteinExistence type="predicted"/>
<feature type="compositionally biased region" description="Polar residues" evidence="1">
    <location>
        <begin position="233"/>
        <end position="245"/>
    </location>
</feature>
<dbReference type="AlphaFoldDB" id="A0ABD3I3D4"/>
<feature type="region of interest" description="Disordered" evidence="1">
    <location>
        <begin position="276"/>
        <end position="295"/>
    </location>
</feature>
<dbReference type="EMBL" id="JBJQOH010000002">
    <property type="protein sequence ID" value="KAL3696927.1"/>
    <property type="molecule type" value="Genomic_DNA"/>
</dbReference>
<protein>
    <submittedName>
        <fullName evidence="2">Uncharacterized protein</fullName>
    </submittedName>
</protein>
<name>A0ABD3I3D4_9MARC</name>
<sequence length="295" mass="32304">MTHESNPSKMKPGSSHSMLSSRLPGRDKEEKEVVQEKVEPGAKLADLCDEDKAKVARLTNQVLLQPDQVAQSCTPTAETEKSKAGFPMTLLEADRSNLHSSNMREKACDQQPTEAESEPGMGVERQSELSGNLEQTDVQLTSGLRGKENQFIEQKENQSFAEQRKTPNQRRRPLPRPLPDLVVNILHAQKEVMRTGDTTALPGRSTEVNTAVQVQDTGSPTAERASGLERNSAENGENETLQCSEGTRHKYSGESDESLVSSKGKKKLRFDPTAGEEGAFYYASDPGSSACVDKT</sequence>
<feature type="compositionally biased region" description="Basic and acidic residues" evidence="1">
    <location>
        <begin position="24"/>
        <end position="38"/>
    </location>
</feature>
<feature type="compositionally biased region" description="Basic and acidic residues" evidence="1">
    <location>
        <begin position="145"/>
        <end position="156"/>
    </location>
</feature>
<feature type="compositionally biased region" description="Polar residues" evidence="1">
    <location>
        <begin position="1"/>
        <end position="20"/>
    </location>
</feature>
<feature type="region of interest" description="Disordered" evidence="1">
    <location>
        <begin position="1"/>
        <end position="38"/>
    </location>
</feature>
<gene>
    <name evidence="2" type="ORF">R1sor_011003</name>
</gene>
<evidence type="ECO:0000313" key="3">
    <source>
        <dbReference type="Proteomes" id="UP001633002"/>
    </source>
</evidence>
<feature type="region of interest" description="Disordered" evidence="1">
    <location>
        <begin position="93"/>
        <end position="178"/>
    </location>
</feature>
<comment type="caution">
    <text evidence="2">The sequence shown here is derived from an EMBL/GenBank/DDBJ whole genome shotgun (WGS) entry which is preliminary data.</text>
</comment>